<dbReference type="Gene3D" id="3.40.50.620">
    <property type="entry name" value="HUPs"/>
    <property type="match status" value="2"/>
</dbReference>
<proteinExistence type="inferred from homology"/>
<evidence type="ECO:0000313" key="5">
    <source>
        <dbReference type="Proteomes" id="UP001595821"/>
    </source>
</evidence>
<dbReference type="InterPro" id="IPR006015">
    <property type="entry name" value="Universal_stress_UspA"/>
</dbReference>
<feature type="domain" description="UspA" evidence="3">
    <location>
        <begin position="3"/>
        <end position="137"/>
    </location>
</feature>
<gene>
    <name evidence="4" type="ORF">ACFOZ7_18925</name>
</gene>
<evidence type="ECO:0000259" key="3">
    <source>
        <dbReference type="Pfam" id="PF00582"/>
    </source>
</evidence>
<feature type="region of interest" description="Disordered" evidence="2">
    <location>
        <begin position="70"/>
        <end position="89"/>
    </location>
</feature>
<dbReference type="EMBL" id="JBHSDJ010000129">
    <property type="protein sequence ID" value="MFC4248972.1"/>
    <property type="molecule type" value="Genomic_DNA"/>
</dbReference>
<feature type="compositionally biased region" description="Basic and acidic residues" evidence="2">
    <location>
        <begin position="70"/>
        <end position="85"/>
    </location>
</feature>
<dbReference type="InterPro" id="IPR014729">
    <property type="entry name" value="Rossmann-like_a/b/a_fold"/>
</dbReference>
<accession>A0ABD5P3R9</accession>
<evidence type="ECO:0000256" key="1">
    <source>
        <dbReference type="ARBA" id="ARBA00008791"/>
    </source>
</evidence>
<dbReference type="GeneID" id="71852605"/>
<evidence type="ECO:0000256" key="2">
    <source>
        <dbReference type="SAM" id="MobiDB-lite"/>
    </source>
</evidence>
<dbReference type="PANTHER" id="PTHR46268">
    <property type="entry name" value="STRESS RESPONSE PROTEIN NHAX"/>
    <property type="match status" value="1"/>
</dbReference>
<organism evidence="4 5">
    <name type="scientific">Natribaculum luteum</name>
    <dbReference type="NCBI Taxonomy" id="1586232"/>
    <lineage>
        <taxon>Archaea</taxon>
        <taxon>Methanobacteriati</taxon>
        <taxon>Methanobacteriota</taxon>
        <taxon>Stenosarchaea group</taxon>
        <taxon>Halobacteria</taxon>
        <taxon>Halobacteriales</taxon>
        <taxon>Natrialbaceae</taxon>
        <taxon>Natribaculum</taxon>
    </lineage>
</organism>
<evidence type="ECO:0000313" key="4">
    <source>
        <dbReference type="EMBL" id="MFC4248972.1"/>
    </source>
</evidence>
<dbReference type="PRINTS" id="PR01438">
    <property type="entry name" value="UNVRSLSTRESS"/>
</dbReference>
<dbReference type="SUPFAM" id="SSF52402">
    <property type="entry name" value="Adenine nucleotide alpha hydrolases-like"/>
    <property type="match status" value="2"/>
</dbReference>
<protein>
    <submittedName>
        <fullName evidence="4">Universal stress protein</fullName>
    </submittedName>
</protein>
<comment type="caution">
    <text evidence="4">The sequence shown here is derived from an EMBL/GenBank/DDBJ whole genome shotgun (WGS) entry which is preliminary data.</text>
</comment>
<dbReference type="RefSeq" id="WP_246971792.1">
    <property type="nucleotide sequence ID" value="NZ_CP095397.1"/>
</dbReference>
<dbReference type="InterPro" id="IPR006016">
    <property type="entry name" value="UspA"/>
</dbReference>
<comment type="similarity">
    <text evidence="1">Belongs to the universal stress protein A family.</text>
</comment>
<dbReference type="Pfam" id="PF00582">
    <property type="entry name" value="Usp"/>
    <property type="match status" value="2"/>
</dbReference>
<feature type="domain" description="UspA" evidence="3">
    <location>
        <begin position="152"/>
        <end position="289"/>
    </location>
</feature>
<dbReference type="AlphaFoldDB" id="A0ABD5P3R9"/>
<reference evidence="4 5" key="1">
    <citation type="journal article" date="2014" name="Int. J. Syst. Evol. Microbiol.">
        <title>Complete genome sequence of Corynebacterium casei LMG S-19264T (=DSM 44701T), isolated from a smear-ripened cheese.</title>
        <authorList>
            <consortium name="US DOE Joint Genome Institute (JGI-PGF)"/>
            <person name="Walter F."/>
            <person name="Albersmeier A."/>
            <person name="Kalinowski J."/>
            <person name="Ruckert C."/>
        </authorList>
    </citation>
    <scope>NUCLEOTIDE SEQUENCE [LARGE SCALE GENOMIC DNA]</scope>
    <source>
        <strain evidence="4 5">IBRC-M 10912</strain>
    </source>
</reference>
<sequence>MPTNVLVPVDGHERAFAGLEYCFASFPDATITALYVVDPTRDHYATVGDVESPEQRAQEAAARVLEAAESRAERHGRDLQTETRTGRPHSQILEHTVEENVDHVVVGSHGESPIAGTYLGRVGEAVVRRSPVTTTVVAEPPTELRERELPGRVLVPVDGSEQATAALVYALEEFTDAAITALHVVDLPFDHSVGEVKGTYLESILEELDERSEEILESATERADERDAALETDRSYGSPANEIVEYALDAEFDQLVMGIHGRSLAARLVTGSVAEAVARRSPLTVTLVRGSPHGT</sequence>
<name>A0ABD5P3R9_9EURY</name>
<dbReference type="Proteomes" id="UP001595821">
    <property type="component" value="Unassembled WGS sequence"/>
</dbReference>
<dbReference type="CDD" id="cd00293">
    <property type="entry name" value="USP-like"/>
    <property type="match status" value="2"/>
</dbReference>
<dbReference type="PANTHER" id="PTHR46268:SF24">
    <property type="entry name" value="UNIVERSAL STRESS PROTEIN"/>
    <property type="match status" value="1"/>
</dbReference>